<sequence length="190" mass="21602">MPERTIEFGKYGARGIKGHEAVARQLDALAGFIATPVSVRRGLVARLRYLTRSGHARTAAREAGLSVTDRTVKAWLDGKRSPSKRNLERIESAYRTVRRRNVAPYLVGRLNREGRGTRVEIHPLDQSHVLRPRQRVVEFRLLNIRQWDAIVRAWAEGDDRGLDDAWVEQIVDLGSQWGQYEYVSNVGFAA</sequence>
<organism evidence="1 2">
    <name type="scientific">Streptomyces caatingaensis</name>
    <dbReference type="NCBI Taxonomy" id="1678637"/>
    <lineage>
        <taxon>Bacteria</taxon>
        <taxon>Bacillati</taxon>
        <taxon>Actinomycetota</taxon>
        <taxon>Actinomycetes</taxon>
        <taxon>Kitasatosporales</taxon>
        <taxon>Streptomycetaceae</taxon>
        <taxon>Streptomyces</taxon>
    </lineage>
</organism>
<protein>
    <recommendedName>
        <fullName evidence="3">Transcriptional regulator</fullName>
    </recommendedName>
</protein>
<dbReference type="EMBL" id="LFXA01000013">
    <property type="protein sequence ID" value="KNB50681.1"/>
    <property type="molecule type" value="Genomic_DNA"/>
</dbReference>
<dbReference type="AlphaFoldDB" id="A0A0K9XC59"/>
<accession>A0A0K9XC59</accession>
<dbReference type="RefSeq" id="WP_049717581.1">
    <property type="nucleotide sequence ID" value="NZ_LFXA01000013.1"/>
</dbReference>
<gene>
    <name evidence="1" type="ORF">AC230_19575</name>
</gene>
<name>A0A0K9XC59_9ACTN</name>
<dbReference type="OrthoDB" id="3873535at2"/>
<dbReference type="STRING" id="1678637.AC230_19575"/>
<proteinExistence type="predicted"/>
<evidence type="ECO:0000313" key="1">
    <source>
        <dbReference type="EMBL" id="KNB50681.1"/>
    </source>
</evidence>
<reference evidence="2" key="1">
    <citation type="submission" date="2015-07" db="EMBL/GenBank/DDBJ databases">
        <title>Draft genome sequence of Streptomyces sp. CMAA 1322, a bacterium isolated from Caatinga biome, from dry forest semiarid of Brazil.</title>
        <authorList>
            <person name="Santos S.N."/>
            <person name="Gacesa R."/>
            <person name="Taketani R.G."/>
            <person name="Long P.F."/>
            <person name="Melo I.S."/>
        </authorList>
    </citation>
    <scope>NUCLEOTIDE SEQUENCE [LARGE SCALE GENOMIC DNA]</scope>
    <source>
        <strain evidence="2">CMAA 1322</strain>
    </source>
</reference>
<dbReference type="Proteomes" id="UP000037288">
    <property type="component" value="Unassembled WGS sequence"/>
</dbReference>
<evidence type="ECO:0008006" key="3">
    <source>
        <dbReference type="Google" id="ProtNLM"/>
    </source>
</evidence>
<dbReference type="PATRIC" id="fig|1678637.3.peg.4191"/>
<comment type="caution">
    <text evidence="1">The sequence shown here is derived from an EMBL/GenBank/DDBJ whole genome shotgun (WGS) entry which is preliminary data.</text>
</comment>
<evidence type="ECO:0000313" key="2">
    <source>
        <dbReference type="Proteomes" id="UP000037288"/>
    </source>
</evidence>
<keyword evidence="2" id="KW-1185">Reference proteome</keyword>